<accession>X6MW88</accession>
<dbReference type="PRINTS" id="PR00069">
    <property type="entry name" value="ALDKETRDTASE"/>
</dbReference>
<feature type="non-terminal residue" evidence="5">
    <location>
        <position position="1"/>
    </location>
</feature>
<dbReference type="GO" id="GO:0016616">
    <property type="term" value="F:oxidoreductase activity, acting on the CH-OH group of donors, NAD or NADP as acceptor"/>
    <property type="evidence" value="ECO:0007669"/>
    <property type="project" value="UniProtKB-ARBA"/>
</dbReference>
<evidence type="ECO:0000256" key="1">
    <source>
        <dbReference type="ARBA" id="ARBA00007905"/>
    </source>
</evidence>
<sequence length="157" mass="17712">QKKKKKKKKKKKGLIFPMITLGTGGLNGKTSYQVIKEAVLQFNYTAIDSARLYESETAVGTLMTENKKLRSRLFLVSKVAPTHLYFQAALDSVQQSLLAMKTNNIDLYTIHWPVCDGNLTFVDCRDNKDGKWQQAYDALSKLYGEGVILNIGLSFKK</sequence>
<evidence type="ECO:0000256" key="2">
    <source>
        <dbReference type="ARBA" id="ARBA00022857"/>
    </source>
</evidence>
<dbReference type="PANTHER" id="PTHR43827">
    <property type="entry name" value="2,5-DIKETO-D-GLUCONIC ACID REDUCTASE"/>
    <property type="match status" value="1"/>
</dbReference>
<keyword evidence="6" id="KW-1185">Reference proteome</keyword>
<keyword evidence="3" id="KW-0560">Oxidoreductase</keyword>
<name>X6MW88_RETFI</name>
<dbReference type="PANTHER" id="PTHR43827:SF3">
    <property type="entry name" value="NADP-DEPENDENT OXIDOREDUCTASE DOMAIN-CONTAINING PROTEIN"/>
    <property type="match status" value="1"/>
</dbReference>
<dbReference type="InterPro" id="IPR036812">
    <property type="entry name" value="NAD(P)_OxRdtase_dom_sf"/>
</dbReference>
<proteinExistence type="inferred from homology"/>
<dbReference type="Proteomes" id="UP000023152">
    <property type="component" value="Unassembled WGS sequence"/>
</dbReference>
<dbReference type="EMBL" id="ASPP01015219">
    <property type="protein sequence ID" value="ETO18268.1"/>
    <property type="molecule type" value="Genomic_DNA"/>
</dbReference>
<dbReference type="SUPFAM" id="SSF51430">
    <property type="entry name" value="NAD(P)-linked oxidoreductase"/>
    <property type="match status" value="1"/>
</dbReference>
<dbReference type="InterPro" id="IPR023210">
    <property type="entry name" value="NADP_OxRdtase_dom"/>
</dbReference>
<keyword evidence="2" id="KW-0521">NADP</keyword>
<dbReference type="Pfam" id="PF00248">
    <property type="entry name" value="Aldo_ket_red"/>
    <property type="match status" value="1"/>
</dbReference>
<evidence type="ECO:0000256" key="3">
    <source>
        <dbReference type="ARBA" id="ARBA00023002"/>
    </source>
</evidence>
<evidence type="ECO:0000313" key="5">
    <source>
        <dbReference type="EMBL" id="ETO18268.1"/>
    </source>
</evidence>
<gene>
    <name evidence="5" type="ORF">RFI_19011</name>
</gene>
<feature type="domain" description="NADP-dependent oxidoreductase" evidence="4">
    <location>
        <begin position="20"/>
        <end position="155"/>
    </location>
</feature>
<dbReference type="OrthoDB" id="416253at2759"/>
<comment type="similarity">
    <text evidence="1">Belongs to the aldo/keto reductase family.</text>
</comment>
<comment type="caution">
    <text evidence="5">The sequence shown here is derived from an EMBL/GenBank/DDBJ whole genome shotgun (WGS) entry which is preliminary data.</text>
</comment>
<reference evidence="5 6" key="1">
    <citation type="journal article" date="2013" name="Curr. Biol.">
        <title>The Genome of the Foraminiferan Reticulomyxa filosa.</title>
        <authorList>
            <person name="Glockner G."/>
            <person name="Hulsmann N."/>
            <person name="Schleicher M."/>
            <person name="Noegel A.A."/>
            <person name="Eichinger L."/>
            <person name="Gallinger C."/>
            <person name="Pawlowski J."/>
            <person name="Sierra R."/>
            <person name="Euteneuer U."/>
            <person name="Pillet L."/>
            <person name="Moustafa A."/>
            <person name="Platzer M."/>
            <person name="Groth M."/>
            <person name="Szafranski K."/>
            <person name="Schliwa M."/>
        </authorList>
    </citation>
    <scope>NUCLEOTIDE SEQUENCE [LARGE SCALE GENOMIC DNA]</scope>
</reference>
<evidence type="ECO:0000259" key="4">
    <source>
        <dbReference type="Pfam" id="PF00248"/>
    </source>
</evidence>
<dbReference type="AlphaFoldDB" id="X6MW88"/>
<dbReference type="InterPro" id="IPR020471">
    <property type="entry name" value="AKR"/>
</dbReference>
<evidence type="ECO:0000313" key="6">
    <source>
        <dbReference type="Proteomes" id="UP000023152"/>
    </source>
</evidence>
<protein>
    <submittedName>
        <fullName evidence="5">Aldo-keto reductase</fullName>
    </submittedName>
</protein>
<organism evidence="5 6">
    <name type="scientific">Reticulomyxa filosa</name>
    <dbReference type="NCBI Taxonomy" id="46433"/>
    <lineage>
        <taxon>Eukaryota</taxon>
        <taxon>Sar</taxon>
        <taxon>Rhizaria</taxon>
        <taxon>Retaria</taxon>
        <taxon>Foraminifera</taxon>
        <taxon>Monothalamids</taxon>
        <taxon>Reticulomyxidae</taxon>
        <taxon>Reticulomyxa</taxon>
    </lineage>
</organism>
<dbReference type="Gene3D" id="3.20.20.100">
    <property type="entry name" value="NADP-dependent oxidoreductase domain"/>
    <property type="match status" value="1"/>
</dbReference>